<feature type="compositionally biased region" description="Polar residues" evidence="1">
    <location>
        <begin position="308"/>
        <end position="320"/>
    </location>
</feature>
<feature type="compositionally biased region" description="Polar residues" evidence="1">
    <location>
        <begin position="244"/>
        <end position="264"/>
    </location>
</feature>
<dbReference type="EMBL" id="CADCXV010000911">
    <property type="protein sequence ID" value="CAB0038517.1"/>
    <property type="molecule type" value="Genomic_DNA"/>
</dbReference>
<dbReference type="AlphaFoldDB" id="A0A6H5IMJ2"/>
<gene>
    <name evidence="2" type="ORF">TBRA_LOCUS10296</name>
</gene>
<evidence type="ECO:0000313" key="2">
    <source>
        <dbReference type="EMBL" id="CAB0038517.1"/>
    </source>
</evidence>
<sequence length="381" mass="42515">MEIIWVIIVPVQPATGQSDRFVQTCRLPLPPHRRLPSFTRGSTETSTPKRLACDYIKYTTHTYTRCTVTYSKSKLCVENCNLPEEICIKSTIDAVFMQIRLNTGCLDTEYMISFNFIVLACNTCGGIAHVNTRSGLRLATSQASQLSRRLGASYSLDNNNNKWAHAETPLRCVYILSCSRIDRREQAYIANLYYAQLQWCGRNRVVGRPDPEEEEEEEEIEEITQTDIQYIQENLNADSGPVRISQNMSDPNDNAPNQPSTEQEQVPARRPGRPRTNASVAPSVNVEENEAADGQEQVPARRRGRPRTNASVASSVNVEQNEAAGEQQQVPVRRRGRPRTNAPAASSVNQEQNEAAGEQAPVPTRRRGRPRTNASAASAEV</sequence>
<evidence type="ECO:0000313" key="3">
    <source>
        <dbReference type="Proteomes" id="UP000479190"/>
    </source>
</evidence>
<dbReference type="InterPro" id="IPR017956">
    <property type="entry name" value="AT_hook_DNA-bd_motif"/>
</dbReference>
<organism evidence="2 3">
    <name type="scientific">Trichogramma brassicae</name>
    <dbReference type="NCBI Taxonomy" id="86971"/>
    <lineage>
        <taxon>Eukaryota</taxon>
        <taxon>Metazoa</taxon>
        <taxon>Ecdysozoa</taxon>
        <taxon>Arthropoda</taxon>
        <taxon>Hexapoda</taxon>
        <taxon>Insecta</taxon>
        <taxon>Pterygota</taxon>
        <taxon>Neoptera</taxon>
        <taxon>Endopterygota</taxon>
        <taxon>Hymenoptera</taxon>
        <taxon>Apocrita</taxon>
        <taxon>Proctotrupomorpha</taxon>
        <taxon>Chalcidoidea</taxon>
        <taxon>Trichogrammatidae</taxon>
        <taxon>Trichogramma</taxon>
    </lineage>
</organism>
<protein>
    <submittedName>
        <fullName evidence="2">Uncharacterized protein</fullName>
    </submittedName>
</protein>
<accession>A0A6H5IMJ2</accession>
<feature type="compositionally biased region" description="Polar residues" evidence="1">
    <location>
        <begin position="343"/>
        <end position="353"/>
    </location>
</feature>
<proteinExistence type="predicted"/>
<reference evidence="2 3" key="1">
    <citation type="submission" date="2020-02" db="EMBL/GenBank/DDBJ databases">
        <authorList>
            <person name="Ferguson B K."/>
        </authorList>
    </citation>
    <scope>NUCLEOTIDE SEQUENCE [LARGE SCALE GENOMIC DNA]</scope>
</reference>
<dbReference type="GO" id="GO:0003677">
    <property type="term" value="F:DNA binding"/>
    <property type="evidence" value="ECO:0007669"/>
    <property type="project" value="InterPro"/>
</dbReference>
<name>A0A6H5IMJ2_9HYME</name>
<dbReference type="SMART" id="SM00384">
    <property type="entry name" value="AT_hook"/>
    <property type="match status" value="4"/>
</dbReference>
<feature type="region of interest" description="Disordered" evidence="1">
    <location>
        <begin position="240"/>
        <end position="381"/>
    </location>
</feature>
<keyword evidence="3" id="KW-1185">Reference proteome</keyword>
<dbReference type="Proteomes" id="UP000479190">
    <property type="component" value="Unassembled WGS sequence"/>
</dbReference>
<evidence type="ECO:0000256" key="1">
    <source>
        <dbReference type="SAM" id="MobiDB-lite"/>
    </source>
</evidence>